<dbReference type="HOGENOM" id="CLU_015263_1_1_0"/>
<proteinExistence type="predicted"/>
<feature type="transmembrane region" description="Helical" evidence="5">
    <location>
        <begin position="396"/>
        <end position="416"/>
    </location>
</feature>
<keyword evidence="4 5" id="KW-0472">Membrane</keyword>
<feature type="transmembrane region" description="Helical" evidence="5">
    <location>
        <begin position="20"/>
        <end position="42"/>
    </location>
</feature>
<dbReference type="EMBL" id="CP001998">
    <property type="protein sequence ID" value="ADE53297.1"/>
    <property type="molecule type" value="Genomic_DNA"/>
</dbReference>
<name>D5ELX2_CORAD</name>
<dbReference type="AlphaFoldDB" id="D5ELX2"/>
<keyword evidence="7" id="KW-1185">Reference proteome</keyword>
<dbReference type="InterPro" id="IPR014743">
    <property type="entry name" value="Cl-channel_core"/>
</dbReference>
<dbReference type="GO" id="GO:0015108">
    <property type="term" value="F:chloride transmembrane transporter activity"/>
    <property type="evidence" value="ECO:0007669"/>
    <property type="project" value="InterPro"/>
</dbReference>
<dbReference type="STRING" id="583355.Caka_0271"/>
<dbReference type="GO" id="GO:0016020">
    <property type="term" value="C:membrane"/>
    <property type="evidence" value="ECO:0007669"/>
    <property type="project" value="UniProtKB-SubCell"/>
</dbReference>
<dbReference type="InterPro" id="IPR050368">
    <property type="entry name" value="ClC-type_chloride_channel"/>
</dbReference>
<dbReference type="CDD" id="cd03682">
    <property type="entry name" value="ClC_sycA_like"/>
    <property type="match status" value="1"/>
</dbReference>
<dbReference type="SUPFAM" id="SSF81340">
    <property type="entry name" value="Clc chloride channel"/>
    <property type="match status" value="1"/>
</dbReference>
<evidence type="ECO:0000256" key="5">
    <source>
        <dbReference type="SAM" id="Phobius"/>
    </source>
</evidence>
<evidence type="ECO:0000256" key="3">
    <source>
        <dbReference type="ARBA" id="ARBA00022989"/>
    </source>
</evidence>
<dbReference type="KEGG" id="caa:Caka_0271"/>
<comment type="subcellular location">
    <subcellularLocation>
        <location evidence="1">Membrane</location>
        <topology evidence="1">Multi-pass membrane protein</topology>
    </subcellularLocation>
</comment>
<protein>
    <submittedName>
        <fullName evidence="6">Cl-channel voltage-gated family protein</fullName>
    </submittedName>
</protein>
<feature type="transmembrane region" description="Helical" evidence="5">
    <location>
        <begin position="268"/>
        <end position="291"/>
    </location>
</feature>
<sequence>METSQYSFEQLRIARLLLRWIVLVLPVAVAVGVMVAFFLWLLGLATNLRHAQMWLIYLLPLGGVGIVWLYRRFGKNSEAGNNLIMDEIHTPGGGIPFRMAPLVLLTTVLTHLFGGSAGREGTAVQMGGSTAEYFAQKLGLGKEDKRILLMAGMAAGFGAVFGTPVTGAIFALEVLAVGRIKYDALLPCLFASLIADITCNSLAVHHTHYAIGYSAREAMEHFGGIDFDLILLLKVLLASACFGLASFFFAELSHGLKALSQAFLKPWWLPPVLAAVLVLGISYCLGTWDYLGLGVYSSQEGGVSIVNAFEAGGATSFSWFWKLLLTAITLSFGFKGGEVTPLFFIGATLGNALAVWMGAPIDLLAGLGFIAVFAGATNTPLACTLMGVELFGAENLIYYAIACFTAYYFSGHSGIYGSQRVAVSKFHTTLSGEQTLKQLKAQRNASKKD</sequence>
<feature type="transmembrane region" description="Helical" evidence="5">
    <location>
        <begin position="147"/>
        <end position="172"/>
    </location>
</feature>
<feature type="transmembrane region" description="Helical" evidence="5">
    <location>
        <begin position="225"/>
        <end position="248"/>
    </location>
</feature>
<dbReference type="PANTHER" id="PTHR43427">
    <property type="entry name" value="CHLORIDE CHANNEL PROTEIN CLC-E"/>
    <property type="match status" value="1"/>
</dbReference>
<evidence type="ECO:0000256" key="4">
    <source>
        <dbReference type="ARBA" id="ARBA00023136"/>
    </source>
</evidence>
<dbReference type="PANTHER" id="PTHR43427:SF12">
    <property type="entry name" value="CHLORIDE TRANSPORTER"/>
    <property type="match status" value="1"/>
</dbReference>
<keyword evidence="3 5" id="KW-1133">Transmembrane helix</keyword>
<keyword evidence="2 5" id="KW-0812">Transmembrane</keyword>
<dbReference type="Proteomes" id="UP000000925">
    <property type="component" value="Chromosome"/>
</dbReference>
<dbReference type="InterPro" id="IPR001807">
    <property type="entry name" value="ClC"/>
</dbReference>
<evidence type="ECO:0000313" key="6">
    <source>
        <dbReference type="EMBL" id="ADE53297.1"/>
    </source>
</evidence>
<feature type="transmembrane region" description="Helical" evidence="5">
    <location>
        <begin position="54"/>
        <end position="70"/>
    </location>
</feature>
<evidence type="ECO:0000313" key="7">
    <source>
        <dbReference type="Proteomes" id="UP000000925"/>
    </source>
</evidence>
<reference evidence="6 7" key="1">
    <citation type="journal article" date="2010" name="Stand. Genomic Sci.">
        <title>Complete genome sequence of Coraliomargarita akajimensis type strain (04OKA010-24).</title>
        <authorList>
            <person name="Mavromatis K."/>
            <person name="Abt B."/>
            <person name="Brambilla E."/>
            <person name="Lapidus A."/>
            <person name="Copeland A."/>
            <person name="Deshpande S."/>
            <person name="Nolan M."/>
            <person name="Lucas S."/>
            <person name="Tice H."/>
            <person name="Cheng J.F."/>
            <person name="Han C."/>
            <person name="Detter J.C."/>
            <person name="Woyke T."/>
            <person name="Goodwin L."/>
            <person name="Pitluck S."/>
            <person name="Held B."/>
            <person name="Brettin T."/>
            <person name="Tapia R."/>
            <person name="Ivanova N."/>
            <person name="Mikhailova N."/>
            <person name="Pati A."/>
            <person name="Liolios K."/>
            <person name="Chen A."/>
            <person name="Palaniappan K."/>
            <person name="Land M."/>
            <person name="Hauser L."/>
            <person name="Chang Y.J."/>
            <person name="Jeffries C.D."/>
            <person name="Rohde M."/>
            <person name="Goker M."/>
            <person name="Bristow J."/>
            <person name="Eisen J.A."/>
            <person name="Markowitz V."/>
            <person name="Hugenholtz P."/>
            <person name="Klenk H.P."/>
            <person name="Kyrpides N.C."/>
        </authorList>
    </citation>
    <scope>NUCLEOTIDE SEQUENCE [LARGE SCALE GENOMIC DNA]</scope>
    <source>
        <strain evidence="7">DSM 45221 / IAM 15411 / JCM 23193 / KCTC 12865</strain>
    </source>
</reference>
<evidence type="ECO:0000256" key="1">
    <source>
        <dbReference type="ARBA" id="ARBA00004141"/>
    </source>
</evidence>
<accession>D5ELX2</accession>
<dbReference type="Gene3D" id="1.10.3080.10">
    <property type="entry name" value="Clc chloride channel"/>
    <property type="match status" value="1"/>
</dbReference>
<dbReference type="RefSeq" id="WP_013042023.1">
    <property type="nucleotide sequence ID" value="NC_014008.1"/>
</dbReference>
<gene>
    <name evidence="6" type="ordered locus">Caka_0271</name>
</gene>
<evidence type="ECO:0000256" key="2">
    <source>
        <dbReference type="ARBA" id="ARBA00022692"/>
    </source>
</evidence>
<dbReference type="Pfam" id="PF00654">
    <property type="entry name" value="Voltage_CLC"/>
    <property type="match status" value="1"/>
</dbReference>
<dbReference type="OrthoDB" id="9767361at2"/>
<dbReference type="PRINTS" id="PR00762">
    <property type="entry name" value="CLCHANNEL"/>
</dbReference>
<organism evidence="6 7">
    <name type="scientific">Coraliomargarita akajimensis (strain DSM 45221 / IAM 15411 / JCM 23193 / KCTC 12865 / 04OKA010-24)</name>
    <dbReference type="NCBI Taxonomy" id="583355"/>
    <lineage>
        <taxon>Bacteria</taxon>
        <taxon>Pseudomonadati</taxon>
        <taxon>Verrucomicrobiota</taxon>
        <taxon>Opitutia</taxon>
        <taxon>Puniceicoccales</taxon>
        <taxon>Coraliomargaritaceae</taxon>
        <taxon>Coraliomargarita</taxon>
    </lineage>
</organism>
<dbReference type="eggNOG" id="COG0038">
    <property type="taxonomic scope" value="Bacteria"/>
</dbReference>